<evidence type="ECO:0000313" key="4">
    <source>
        <dbReference type="Proteomes" id="UP001232148"/>
    </source>
</evidence>
<evidence type="ECO:0000313" key="3">
    <source>
        <dbReference type="EMBL" id="KAK2032950.1"/>
    </source>
</evidence>
<gene>
    <name evidence="3" type="ORF">LX32DRAFT_635810</name>
</gene>
<organism evidence="3 4">
    <name type="scientific">Colletotrichum zoysiae</name>
    <dbReference type="NCBI Taxonomy" id="1216348"/>
    <lineage>
        <taxon>Eukaryota</taxon>
        <taxon>Fungi</taxon>
        <taxon>Dikarya</taxon>
        <taxon>Ascomycota</taxon>
        <taxon>Pezizomycotina</taxon>
        <taxon>Sordariomycetes</taxon>
        <taxon>Hypocreomycetidae</taxon>
        <taxon>Glomerellales</taxon>
        <taxon>Glomerellaceae</taxon>
        <taxon>Colletotrichum</taxon>
        <taxon>Colletotrichum graminicola species complex</taxon>
    </lineage>
</organism>
<sequence length="299" mass="32139">MAMTTAMTTATSLLASPEKTSDAALPLTTTDASGGDAKTAPAVCFDICNNAYMEASSVGKVPYLCDTSSGFWRGYQECISCIRTKANNAETIIETYIDPEFKQFTDYCGSQPAQPNYPSSLITIRTGVQFVDITAIDGKVQPGVLRTWIVTELKAEFTGLLTATSNVFTPQNTMPTETMPAGTSTTARQEPSPGSSKAWIAGPVIGVVTAILLVLAGLWFLRRRSRRALDRPVAEANGYGKEEFVKAQLHSDCILRGYAAELEGSWPKTMLEMSANEVSAPELRVSDGQHVEGVTGRNS</sequence>
<dbReference type="AlphaFoldDB" id="A0AAD9HPS2"/>
<keyword evidence="2" id="KW-1133">Transmembrane helix</keyword>
<feature type="transmembrane region" description="Helical" evidence="2">
    <location>
        <begin position="198"/>
        <end position="221"/>
    </location>
</feature>
<comment type="caution">
    <text evidence="3">The sequence shown here is derived from an EMBL/GenBank/DDBJ whole genome shotgun (WGS) entry which is preliminary data.</text>
</comment>
<keyword evidence="4" id="KW-1185">Reference proteome</keyword>
<accession>A0AAD9HPS2</accession>
<proteinExistence type="predicted"/>
<keyword evidence="2" id="KW-0812">Transmembrane</keyword>
<evidence type="ECO:0000256" key="2">
    <source>
        <dbReference type="SAM" id="Phobius"/>
    </source>
</evidence>
<evidence type="ECO:0000256" key="1">
    <source>
        <dbReference type="SAM" id="MobiDB-lite"/>
    </source>
</evidence>
<dbReference type="Proteomes" id="UP001232148">
    <property type="component" value="Unassembled WGS sequence"/>
</dbReference>
<feature type="region of interest" description="Disordered" evidence="1">
    <location>
        <begin position="169"/>
        <end position="195"/>
    </location>
</feature>
<keyword evidence="2" id="KW-0472">Membrane</keyword>
<name>A0AAD9HPS2_9PEZI</name>
<dbReference type="EMBL" id="MU842826">
    <property type="protein sequence ID" value="KAK2032950.1"/>
    <property type="molecule type" value="Genomic_DNA"/>
</dbReference>
<protein>
    <submittedName>
        <fullName evidence="3">Uncharacterized protein</fullName>
    </submittedName>
</protein>
<dbReference type="PANTHER" id="PTHR38122:SF1">
    <property type="entry name" value="GLYCOPROTEIN X"/>
    <property type="match status" value="1"/>
</dbReference>
<reference evidence="3" key="1">
    <citation type="submission" date="2021-06" db="EMBL/GenBank/DDBJ databases">
        <title>Comparative genomics, transcriptomics and evolutionary studies reveal genomic signatures of adaptation to plant cell wall in hemibiotrophic fungi.</title>
        <authorList>
            <consortium name="DOE Joint Genome Institute"/>
            <person name="Baroncelli R."/>
            <person name="Diaz J.F."/>
            <person name="Benocci T."/>
            <person name="Peng M."/>
            <person name="Battaglia E."/>
            <person name="Haridas S."/>
            <person name="Andreopoulos W."/>
            <person name="Labutti K."/>
            <person name="Pangilinan J."/>
            <person name="Floch G.L."/>
            <person name="Makela M.R."/>
            <person name="Henrissat B."/>
            <person name="Grigoriev I.V."/>
            <person name="Crouch J.A."/>
            <person name="De Vries R.P."/>
            <person name="Sukno S.A."/>
            <person name="Thon M.R."/>
        </authorList>
    </citation>
    <scope>NUCLEOTIDE SEQUENCE</scope>
    <source>
        <strain evidence="3">MAFF235873</strain>
    </source>
</reference>
<dbReference type="PANTHER" id="PTHR38122">
    <property type="entry name" value="GLYCOPROTEIN X"/>
    <property type="match status" value="1"/>
</dbReference>